<evidence type="ECO:0000256" key="7">
    <source>
        <dbReference type="ARBA" id="ARBA00023157"/>
    </source>
</evidence>
<evidence type="ECO:0000256" key="8">
    <source>
        <dbReference type="ARBA" id="ARBA00023180"/>
    </source>
</evidence>
<feature type="domain" description="UPAR/Ly6" evidence="9">
    <location>
        <begin position="133"/>
        <end position="216"/>
    </location>
</feature>
<reference evidence="10 11" key="1">
    <citation type="submission" date="2017-12" db="EMBL/GenBank/DDBJ databases">
        <title>High-resolution comparative analysis of great ape genomes.</title>
        <authorList>
            <person name="Pollen A."/>
            <person name="Hastie A."/>
            <person name="Hormozdiari F."/>
            <person name="Dougherty M."/>
            <person name="Liu R."/>
            <person name="Chaisson M."/>
            <person name="Hoppe E."/>
            <person name="Hill C."/>
            <person name="Pang A."/>
            <person name="Hillier L."/>
            <person name="Baker C."/>
            <person name="Armstrong J."/>
            <person name="Shendure J."/>
            <person name="Paten B."/>
            <person name="Wilson R."/>
            <person name="Chao H."/>
            <person name="Schneider V."/>
            <person name="Ventura M."/>
            <person name="Kronenberg Z."/>
            <person name="Murali S."/>
            <person name="Gordon D."/>
            <person name="Cantsilieris S."/>
            <person name="Munson K."/>
            <person name="Nelson B."/>
            <person name="Raja A."/>
            <person name="Underwood J."/>
            <person name="Diekhans M."/>
            <person name="Fiddes I."/>
            <person name="Haussler D."/>
            <person name="Eichler E."/>
        </authorList>
    </citation>
    <scope>NUCLEOTIDE SEQUENCE [LARGE SCALE GENOMIC DNA]</scope>
    <source>
        <strain evidence="10">Yerkes chimp pedigree #C0471</strain>
    </source>
</reference>
<evidence type="ECO:0000313" key="11">
    <source>
        <dbReference type="Proteomes" id="UP000236370"/>
    </source>
</evidence>
<evidence type="ECO:0000256" key="4">
    <source>
        <dbReference type="ARBA" id="ARBA00015330"/>
    </source>
</evidence>
<organism evidence="10 11">
    <name type="scientific">Pan troglodytes</name>
    <name type="common">Chimpanzee</name>
    <dbReference type="NCBI Taxonomy" id="9598"/>
    <lineage>
        <taxon>Eukaryota</taxon>
        <taxon>Metazoa</taxon>
        <taxon>Chordata</taxon>
        <taxon>Craniata</taxon>
        <taxon>Vertebrata</taxon>
        <taxon>Euteleostomi</taxon>
        <taxon>Mammalia</taxon>
        <taxon>Eutheria</taxon>
        <taxon>Euarchontoglires</taxon>
        <taxon>Primates</taxon>
        <taxon>Haplorrhini</taxon>
        <taxon>Catarrhini</taxon>
        <taxon>Hominidae</taxon>
        <taxon>Pan</taxon>
    </lineage>
</organism>
<evidence type="ECO:0000256" key="6">
    <source>
        <dbReference type="ARBA" id="ARBA00022729"/>
    </source>
</evidence>
<evidence type="ECO:0000259" key="9">
    <source>
        <dbReference type="Pfam" id="PF00021"/>
    </source>
</evidence>
<evidence type="ECO:0000256" key="1">
    <source>
        <dbReference type="ARBA" id="ARBA00002009"/>
    </source>
</evidence>
<evidence type="ECO:0000256" key="5">
    <source>
        <dbReference type="ARBA" id="ARBA00022525"/>
    </source>
</evidence>
<keyword evidence="5" id="KW-0964">Secreted</keyword>
<evidence type="ECO:0000256" key="3">
    <source>
        <dbReference type="ARBA" id="ARBA00011815"/>
    </source>
</evidence>
<dbReference type="PANTHER" id="PTHR14909:SF6">
    <property type="entry name" value="LYMPHOCYTE ANTIGEN 6 COMPLEX LOCUS PROTEIN G5C"/>
    <property type="match status" value="1"/>
</dbReference>
<proteinExistence type="predicted"/>
<sequence length="224" mass="24962">TDLPSCWGAGPCYTGHKVGALRRDTVICCCRHGDYSTPCLFTPGKRSRNPSPWKRTLWTLSAPWAGPAAWTGEEQNATKTGLITQRPRPLRRRPHPAPASPLPEIIRGNIPRMLGKFVPVNWEPPQPLPFPKYLRCYRCLLETEELGYLLGSDICLTPAGSSCITLHIKNSSGSDVMVSDCRSKEQMSDCSNTRTSPVSGFWIFSQCCFLDFCNDPQNRGLYTP</sequence>
<comment type="subunit">
    <text evidence="3">Forms oligomers.</text>
</comment>
<keyword evidence="6" id="KW-0732">Signal</keyword>
<keyword evidence="8" id="KW-0325">Glycoprotein</keyword>
<dbReference type="EMBL" id="NBAG03000221">
    <property type="protein sequence ID" value="PNI76608.1"/>
    <property type="molecule type" value="Genomic_DNA"/>
</dbReference>
<feature type="non-terminal residue" evidence="10">
    <location>
        <position position="1"/>
    </location>
</feature>
<evidence type="ECO:0000313" key="10">
    <source>
        <dbReference type="EMBL" id="PNI76608.1"/>
    </source>
</evidence>
<accession>A0A2J8NXV3</accession>
<dbReference type="InterPro" id="IPR026110">
    <property type="entry name" value="LY6G5C"/>
</dbReference>
<keyword evidence="7" id="KW-1015">Disulfide bond</keyword>
<dbReference type="Pfam" id="PF00021">
    <property type="entry name" value="UPAR_LY6"/>
    <property type="match status" value="1"/>
</dbReference>
<dbReference type="GO" id="GO:0005576">
    <property type="term" value="C:extracellular region"/>
    <property type="evidence" value="ECO:0007669"/>
    <property type="project" value="UniProtKB-SubCell"/>
</dbReference>
<evidence type="ECO:0000256" key="2">
    <source>
        <dbReference type="ARBA" id="ARBA00004613"/>
    </source>
</evidence>
<name>A0A2J8NXV3_PANTR</name>
<gene>
    <name evidence="10" type="ORF">CK820_G0006860</name>
</gene>
<dbReference type="AlphaFoldDB" id="A0A2J8NXV3"/>
<protein>
    <recommendedName>
        <fullName evidence="4">Lymphocyte antigen 6 complex locus protein G5c</fullName>
    </recommendedName>
</protein>
<comment type="function">
    <text evidence="1">May have a role in hematopoietic cell differentiation.</text>
</comment>
<dbReference type="InterPro" id="IPR016054">
    <property type="entry name" value="LY6_UPA_recep-like"/>
</dbReference>
<dbReference type="Proteomes" id="UP000236370">
    <property type="component" value="Unassembled WGS sequence"/>
</dbReference>
<comment type="subcellular location">
    <subcellularLocation>
        <location evidence="2">Secreted</location>
    </subcellularLocation>
</comment>
<dbReference type="CDD" id="cd23545">
    <property type="entry name" value="TFP_LU_ECD_Ly6G5c"/>
    <property type="match status" value="1"/>
</dbReference>
<dbReference type="PANTHER" id="PTHR14909">
    <property type="entry name" value="LYMPHOCYTE ANTIGEN 6 COMPLEX LOCUS PROTEIN G5C"/>
    <property type="match status" value="1"/>
</dbReference>
<comment type="caution">
    <text evidence="10">The sequence shown here is derived from an EMBL/GenBank/DDBJ whole genome shotgun (WGS) entry which is preliminary data.</text>
</comment>